<comment type="similarity">
    <text evidence="5">Belongs to the anion channel-forming bestrophin (TC 1.A.46) family. Calcium-sensitive chloride channel subfamily.</text>
</comment>
<evidence type="ECO:0000256" key="5">
    <source>
        <dbReference type="ARBA" id="ARBA00034769"/>
    </source>
</evidence>
<keyword evidence="9" id="KW-1185">Reference proteome</keyword>
<keyword evidence="3 7" id="KW-1133">Transmembrane helix</keyword>
<feature type="compositionally biased region" description="Basic residues" evidence="6">
    <location>
        <begin position="531"/>
        <end position="544"/>
    </location>
</feature>
<dbReference type="AlphaFoldDB" id="A0A8X6XCA7"/>
<dbReference type="OrthoDB" id="201595at2759"/>
<dbReference type="EMBL" id="BMAV01006883">
    <property type="protein sequence ID" value="GFY49226.1"/>
    <property type="molecule type" value="Genomic_DNA"/>
</dbReference>
<gene>
    <name evidence="8" type="primary">Best2</name>
    <name evidence="8" type="ORF">TNIN_477621</name>
</gene>
<dbReference type="PANTHER" id="PTHR10736:SF0">
    <property type="entry name" value="BESTROPHIN HOMOLOG"/>
    <property type="match status" value="1"/>
</dbReference>
<dbReference type="Proteomes" id="UP000886998">
    <property type="component" value="Unassembled WGS sequence"/>
</dbReference>
<feature type="compositionally biased region" description="Basic residues" evidence="6">
    <location>
        <begin position="710"/>
        <end position="722"/>
    </location>
</feature>
<keyword evidence="4 7" id="KW-0472">Membrane</keyword>
<feature type="compositionally biased region" description="Polar residues" evidence="6">
    <location>
        <begin position="611"/>
        <end position="622"/>
    </location>
</feature>
<proteinExistence type="inferred from homology"/>
<dbReference type="GO" id="GO:0005254">
    <property type="term" value="F:chloride channel activity"/>
    <property type="evidence" value="ECO:0007669"/>
    <property type="project" value="InterPro"/>
</dbReference>
<feature type="compositionally biased region" description="Basic and acidic residues" evidence="6">
    <location>
        <begin position="643"/>
        <end position="653"/>
    </location>
</feature>
<evidence type="ECO:0000256" key="4">
    <source>
        <dbReference type="ARBA" id="ARBA00023136"/>
    </source>
</evidence>
<dbReference type="InterPro" id="IPR000615">
    <property type="entry name" value="Bestrophin"/>
</dbReference>
<feature type="compositionally biased region" description="Polar residues" evidence="6">
    <location>
        <begin position="565"/>
        <end position="580"/>
    </location>
</feature>
<comment type="subcellular location">
    <subcellularLocation>
        <location evidence="1">Membrane</location>
    </subcellularLocation>
</comment>
<feature type="compositionally biased region" description="Basic and acidic residues" evidence="6">
    <location>
        <begin position="662"/>
        <end position="678"/>
    </location>
</feature>
<feature type="compositionally biased region" description="Basic and acidic residues" evidence="6">
    <location>
        <begin position="582"/>
        <end position="592"/>
    </location>
</feature>
<feature type="compositionally biased region" description="Low complexity" evidence="6">
    <location>
        <begin position="680"/>
        <end position="699"/>
    </location>
</feature>
<evidence type="ECO:0000256" key="6">
    <source>
        <dbReference type="SAM" id="MobiDB-lite"/>
    </source>
</evidence>
<protein>
    <submittedName>
        <fullName evidence="8">Bestrophin-2</fullName>
    </submittedName>
</protein>
<feature type="region of interest" description="Disordered" evidence="6">
    <location>
        <begin position="525"/>
        <end position="924"/>
    </location>
</feature>
<feature type="transmembrane region" description="Helical" evidence="7">
    <location>
        <begin position="73"/>
        <end position="93"/>
    </location>
</feature>
<feature type="compositionally biased region" description="Basic and acidic residues" evidence="6">
    <location>
        <begin position="549"/>
        <end position="559"/>
    </location>
</feature>
<evidence type="ECO:0000313" key="9">
    <source>
        <dbReference type="Proteomes" id="UP000886998"/>
    </source>
</evidence>
<dbReference type="PANTHER" id="PTHR10736">
    <property type="entry name" value="BESTROPHIN"/>
    <property type="match status" value="1"/>
</dbReference>
<feature type="compositionally biased region" description="Low complexity" evidence="6">
    <location>
        <begin position="801"/>
        <end position="810"/>
    </location>
</feature>
<evidence type="ECO:0000256" key="1">
    <source>
        <dbReference type="ARBA" id="ARBA00004370"/>
    </source>
</evidence>
<evidence type="ECO:0000256" key="3">
    <source>
        <dbReference type="ARBA" id="ARBA00022989"/>
    </source>
</evidence>
<name>A0A8X6XCA7_9ARAC</name>
<keyword evidence="2 7" id="KW-0812">Transmembrane</keyword>
<reference evidence="8" key="1">
    <citation type="submission" date="2020-08" db="EMBL/GenBank/DDBJ databases">
        <title>Multicomponent nature underlies the extraordinary mechanical properties of spider dragline silk.</title>
        <authorList>
            <person name="Kono N."/>
            <person name="Nakamura H."/>
            <person name="Mori M."/>
            <person name="Yoshida Y."/>
            <person name="Ohtoshi R."/>
            <person name="Malay A.D."/>
            <person name="Moran D.A.P."/>
            <person name="Tomita M."/>
            <person name="Numata K."/>
            <person name="Arakawa K."/>
        </authorList>
    </citation>
    <scope>NUCLEOTIDE SEQUENCE</scope>
</reference>
<feature type="compositionally biased region" description="Basic and acidic residues" evidence="6">
    <location>
        <begin position="724"/>
        <end position="738"/>
    </location>
</feature>
<dbReference type="GO" id="GO:0016020">
    <property type="term" value="C:membrane"/>
    <property type="evidence" value="ECO:0007669"/>
    <property type="project" value="UniProtKB-SubCell"/>
</dbReference>
<feature type="compositionally biased region" description="Polar residues" evidence="6">
    <location>
        <begin position="739"/>
        <end position="750"/>
    </location>
</feature>
<dbReference type="InterPro" id="IPR021134">
    <property type="entry name" value="Bestrophin-like"/>
</dbReference>
<feature type="compositionally biased region" description="Basic and acidic residues" evidence="6">
    <location>
        <begin position="897"/>
        <end position="911"/>
    </location>
</feature>
<feature type="compositionally biased region" description="Polar residues" evidence="6">
    <location>
        <begin position="859"/>
        <end position="880"/>
    </location>
</feature>
<evidence type="ECO:0000313" key="8">
    <source>
        <dbReference type="EMBL" id="GFY49226.1"/>
    </source>
</evidence>
<evidence type="ECO:0000256" key="2">
    <source>
        <dbReference type="ARBA" id="ARBA00022692"/>
    </source>
</evidence>
<evidence type="ECO:0000256" key="7">
    <source>
        <dbReference type="SAM" id="Phobius"/>
    </source>
</evidence>
<feature type="transmembrane region" description="Helical" evidence="7">
    <location>
        <begin position="114"/>
        <end position="131"/>
    </location>
</feature>
<dbReference type="Pfam" id="PF01062">
    <property type="entry name" value="Bestrophin"/>
    <property type="match status" value="1"/>
</dbReference>
<accession>A0A8X6XCA7</accession>
<organism evidence="8 9">
    <name type="scientific">Trichonephila inaurata madagascariensis</name>
    <dbReference type="NCBI Taxonomy" id="2747483"/>
    <lineage>
        <taxon>Eukaryota</taxon>
        <taxon>Metazoa</taxon>
        <taxon>Ecdysozoa</taxon>
        <taxon>Arthropoda</taxon>
        <taxon>Chelicerata</taxon>
        <taxon>Arachnida</taxon>
        <taxon>Araneae</taxon>
        <taxon>Araneomorphae</taxon>
        <taxon>Entelegynae</taxon>
        <taxon>Araneoidea</taxon>
        <taxon>Nephilidae</taxon>
        <taxon>Trichonephila</taxon>
        <taxon>Trichonephila inaurata</taxon>
    </lineage>
</organism>
<comment type="caution">
    <text evidence="8">The sequence shown here is derived from an EMBL/GenBank/DDBJ whole genome shotgun (WGS) entry which is preliminary data.</text>
</comment>
<sequence length="924" mass="103194">MTKTELEMFQSVPSTEFNTFWIPCTWFINVLREARQECRITDSNGLKLIMEELNEFRSKCGLLWGYDWISIPLVYTQVVTMATYAFFVACMFGRQNVNVISDKPSSPEVHRYDYYVPIFTILQLMFYMGLLKVAEQLINPFGDDDEDFELNWIIDRHMKVSYLGVDTLNGTPPPLVKDTYYDELDVKIPYTEASKSYKKKTYRGSVAYMQVPMEQQGMVLPDMSEEEDDGETISETMGIRRPSMYSLFQGRGSNFKGVSPAASFTNLDNRSIASIDSEWKRSLPDLSTIGAKNASGTLGFSEISPTFLDMDTAEDDEIVLQEVIVEKNNIKAPTVARSDSLQIPGTSTSRRNEPISKFSMLRGLSPKIAPKFPREKLKSMFRKRKLSSALPFHKLKGVRFSKDTKDDDESESESLLNVSDHEPFEVSITLSSPELTEAEKEAGTHPYYFTQQTITSAKQLVTERAFTIRQASITRSESEEEKISKGLKIGKQITRSNSLPIIQPTDSIIPFIHDPIITSSLKKITKVEQKKKTKGKSRQRRKSPPLKPYSDDTPEHTDDMELASDTDSLSRRNTLPQITLTRCDRQASEHLDLAISPPASNHSSSQSSDSGLQENAIQASSATKDKRTHKPSPEKISSTDKVTVSDKAKDLHSKSASSQHKKTTDNAIAKEAKKDDKIGTSQELTETSTTVSSSDTKASPSKVLSEAPKLHSKHQKPSHLKLKITTDTKMDSTDEGTKKSPTGTPHSPTYKTHPEPSAALTHKTTVKSPEVHSIPLHESPTCKDTIPKKTQPKRRSPPPFIRRSPSPVRPDTLRFLTKRGSVPSKKIAGISLAPTKPKSPPLSPITDIPSPSKRERSPSFPQSKLTTTPSPKQSPITESPVTPEIPKGKTDIFVPEVSKDQEKGSHPPDAPKRHRPHSSSKEKK</sequence>
<feature type="compositionally biased region" description="Low complexity" evidence="6">
    <location>
        <begin position="596"/>
        <end position="610"/>
    </location>
</feature>